<keyword evidence="1" id="KW-0175">Coiled coil</keyword>
<protein>
    <submittedName>
        <fullName evidence="2">Uncharacterized protein</fullName>
    </submittedName>
</protein>
<feature type="coiled-coil region" evidence="1">
    <location>
        <begin position="12"/>
        <end position="77"/>
    </location>
</feature>
<proteinExistence type="predicted"/>
<evidence type="ECO:0000256" key="1">
    <source>
        <dbReference type="SAM" id="Coils"/>
    </source>
</evidence>
<dbReference type="RefSeq" id="XP_050515100.1">
    <property type="nucleotide sequence ID" value="XM_050659143.1"/>
</dbReference>
<reference evidence="2" key="1">
    <citation type="submission" date="2025-05" db="UniProtKB">
        <authorList>
            <consortium name="EnsemblMetazoa"/>
        </authorList>
    </citation>
    <scope>IDENTIFICATION</scope>
</reference>
<accession>A0ABM5KY38</accession>
<dbReference type="GeneID" id="126890285"/>
<dbReference type="Proteomes" id="UP001652700">
    <property type="component" value="Unplaced"/>
</dbReference>
<keyword evidence="3" id="KW-1185">Reference proteome</keyword>
<sequence length="212" mass="25255">MEEIKEYLTEIMAGFKENIEEMRELFSEYREMIGILKEENKTMKKEIQELNKRVMSLEKANETMEQLEKNSKRNNIVISGLKMEENKEKQKEVIKTFIKDTLKIESNITKVTKINESMCIAEIANYEKKTEIMRNKYKLKEISGSPVYIKHDLTKQERKVQKLLTEKANEERRLNKNVKIGYEKITINGKTFKWNNETNDIVEMKKKVFSKN</sequence>
<name>A0ABM5KY38_DIAVI</name>
<evidence type="ECO:0000313" key="2">
    <source>
        <dbReference type="EnsemblMetazoa" id="XP_050515100.1"/>
    </source>
</evidence>
<organism evidence="2 3">
    <name type="scientific">Diabrotica virgifera virgifera</name>
    <name type="common">western corn rootworm</name>
    <dbReference type="NCBI Taxonomy" id="50390"/>
    <lineage>
        <taxon>Eukaryota</taxon>
        <taxon>Metazoa</taxon>
        <taxon>Ecdysozoa</taxon>
        <taxon>Arthropoda</taxon>
        <taxon>Hexapoda</taxon>
        <taxon>Insecta</taxon>
        <taxon>Pterygota</taxon>
        <taxon>Neoptera</taxon>
        <taxon>Endopterygota</taxon>
        <taxon>Coleoptera</taxon>
        <taxon>Polyphaga</taxon>
        <taxon>Cucujiformia</taxon>
        <taxon>Chrysomeloidea</taxon>
        <taxon>Chrysomelidae</taxon>
        <taxon>Galerucinae</taxon>
        <taxon>Diabroticina</taxon>
        <taxon>Diabroticites</taxon>
        <taxon>Diabrotica</taxon>
    </lineage>
</organism>
<evidence type="ECO:0000313" key="3">
    <source>
        <dbReference type="Proteomes" id="UP001652700"/>
    </source>
</evidence>
<dbReference type="EnsemblMetazoa" id="XM_050659143.1">
    <property type="protein sequence ID" value="XP_050515100.1"/>
    <property type="gene ID" value="LOC126890285"/>
</dbReference>